<keyword evidence="3" id="KW-1185">Reference proteome</keyword>
<accession>A0A6P2II19</accession>
<organism evidence="2 3">
    <name type="scientific">Burkholderia diffusa</name>
    <dbReference type="NCBI Taxonomy" id="488732"/>
    <lineage>
        <taxon>Bacteria</taxon>
        <taxon>Pseudomonadati</taxon>
        <taxon>Pseudomonadota</taxon>
        <taxon>Betaproteobacteria</taxon>
        <taxon>Burkholderiales</taxon>
        <taxon>Burkholderiaceae</taxon>
        <taxon>Burkholderia</taxon>
        <taxon>Burkholderia cepacia complex</taxon>
    </lineage>
</organism>
<dbReference type="EMBL" id="CABVPN010000005">
    <property type="protein sequence ID" value="VWB29773.1"/>
    <property type="molecule type" value="Genomic_DNA"/>
</dbReference>
<protein>
    <submittedName>
        <fullName evidence="2">Uncharacterized protein</fullName>
    </submittedName>
</protein>
<feature type="region of interest" description="Disordered" evidence="1">
    <location>
        <begin position="53"/>
        <end position="73"/>
    </location>
</feature>
<dbReference type="Proteomes" id="UP000494125">
    <property type="component" value="Unassembled WGS sequence"/>
</dbReference>
<evidence type="ECO:0000256" key="1">
    <source>
        <dbReference type="SAM" id="MobiDB-lite"/>
    </source>
</evidence>
<sequence length="110" mass="11541">MVSTACAPFAAPAWKAGGLVSTFVPDQIVDRLAIRLSLFALLIAPLVAGCASSRPDTGMAGSSAPKAARNSVPTGLMPGEQIDYAGHRCGNPNFYVKTHPCLFPKRNVTR</sequence>
<evidence type="ECO:0000313" key="3">
    <source>
        <dbReference type="Proteomes" id="UP000494125"/>
    </source>
</evidence>
<reference evidence="2 3" key="1">
    <citation type="submission" date="2019-09" db="EMBL/GenBank/DDBJ databases">
        <authorList>
            <person name="Depoorter E."/>
        </authorList>
    </citation>
    <scope>NUCLEOTIDE SEQUENCE [LARGE SCALE GENOMIC DNA]</scope>
    <source>
        <strain evidence="2">LMG 24065</strain>
    </source>
</reference>
<dbReference type="AlphaFoldDB" id="A0A6P2II19"/>
<evidence type="ECO:0000313" key="2">
    <source>
        <dbReference type="EMBL" id="VWB29773.1"/>
    </source>
</evidence>
<name>A0A6P2II19_9BURK</name>
<proteinExistence type="predicted"/>
<gene>
    <name evidence="2" type="ORF">BDI24065_01265</name>
</gene>